<reference evidence="15" key="1">
    <citation type="submission" date="2023-06" db="EMBL/GenBank/DDBJ databases">
        <authorList>
            <person name="Delattre M."/>
        </authorList>
    </citation>
    <scope>NUCLEOTIDE SEQUENCE</scope>
    <source>
        <strain evidence="15">AF72</strain>
    </source>
</reference>
<dbReference type="Pfam" id="PF04387">
    <property type="entry name" value="PTPLA"/>
    <property type="match status" value="1"/>
</dbReference>
<dbReference type="EMBL" id="CATQJA010002617">
    <property type="protein sequence ID" value="CAJ0573303.1"/>
    <property type="molecule type" value="Genomic_DNA"/>
</dbReference>
<keyword evidence="12 14" id="KW-0456">Lyase</keyword>
<keyword evidence="11 14" id="KW-0275">Fatty acid biosynthesis</keyword>
<keyword evidence="14" id="KW-0256">Endoplasmic reticulum</keyword>
<dbReference type="GO" id="GO:0042761">
    <property type="term" value="P:very long-chain fatty acid biosynthetic process"/>
    <property type="evidence" value="ECO:0007669"/>
    <property type="project" value="TreeGrafter"/>
</dbReference>
<organism evidence="15 16">
    <name type="scientific">Mesorhabditis spiculigera</name>
    <dbReference type="NCBI Taxonomy" id="96644"/>
    <lineage>
        <taxon>Eukaryota</taxon>
        <taxon>Metazoa</taxon>
        <taxon>Ecdysozoa</taxon>
        <taxon>Nematoda</taxon>
        <taxon>Chromadorea</taxon>
        <taxon>Rhabditida</taxon>
        <taxon>Rhabditina</taxon>
        <taxon>Rhabditomorpha</taxon>
        <taxon>Rhabditoidea</taxon>
        <taxon>Rhabditidae</taxon>
        <taxon>Mesorhabditinae</taxon>
        <taxon>Mesorhabditis</taxon>
    </lineage>
</organism>
<dbReference type="PANTHER" id="PTHR11035:SF3">
    <property type="entry name" value="VERY-LONG-CHAIN (3R)-3-HYDROXYACYL-COA DEHYDRATASE"/>
    <property type="match status" value="1"/>
</dbReference>
<evidence type="ECO:0000256" key="7">
    <source>
        <dbReference type="ARBA" id="ARBA00022832"/>
    </source>
</evidence>
<dbReference type="AlphaFoldDB" id="A0AA36CS40"/>
<comment type="caution">
    <text evidence="14">Lacks conserved residue(s) required for the propagation of feature annotation.</text>
</comment>
<evidence type="ECO:0000256" key="10">
    <source>
        <dbReference type="ARBA" id="ARBA00023136"/>
    </source>
</evidence>
<dbReference type="PANTHER" id="PTHR11035">
    <property type="entry name" value="VERY-LONG-CHAIN (3R)-3-HYDROXYACYL-COA DEHYDRATASE"/>
    <property type="match status" value="1"/>
</dbReference>
<protein>
    <recommendedName>
        <fullName evidence="4 14">Very-long-chain (3R)-3-hydroxyacyl-CoA dehydratase</fullName>
        <ecNumber evidence="4 14">4.2.1.134</ecNumber>
    </recommendedName>
</protein>
<keyword evidence="10 14" id="KW-0472">Membrane</keyword>
<comment type="subcellular location">
    <subcellularLocation>
        <location evidence="14">Endoplasmic reticulum membrane</location>
        <topology evidence="14">Multi-pass membrane protein</topology>
    </subcellularLocation>
    <subcellularLocation>
        <location evidence="1">Membrane</location>
        <topology evidence="1">Multi-pass membrane protein</topology>
    </subcellularLocation>
</comment>
<keyword evidence="5 14" id="KW-0444">Lipid biosynthesis</keyword>
<keyword evidence="7 14" id="KW-0276">Fatty acid metabolism</keyword>
<dbReference type="InterPro" id="IPR007482">
    <property type="entry name" value="Tyr_Pase-like_PTPLA"/>
</dbReference>
<keyword evidence="8 14" id="KW-1133">Transmembrane helix</keyword>
<dbReference type="EC" id="4.2.1.134" evidence="4 14"/>
<dbReference type="Proteomes" id="UP001177023">
    <property type="component" value="Unassembled WGS sequence"/>
</dbReference>
<comment type="similarity">
    <text evidence="3 14">Belongs to the very long-chain fatty acids dehydratase HACD family.</text>
</comment>
<feature type="non-terminal residue" evidence="15">
    <location>
        <position position="1"/>
    </location>
</feature>
<feature type="transmembrane region" description="Helical" evidence="14">
    <location>
        <begin position="129"/>
        <end position="146"/>
    </location>
</feature>
<keyword evidence="9 14" id="KW-0443">Lipid metabolism</keyword>
<evidence type="ECO:0000313" key="15">
    <source>
        <dbReference type="EMBL" id="CAJ0573303.1"/>
    </source>
</evidence>
<evidence type="ECO:0000256" key="12">
    <source>
        <dbReference type="ARBA" id="ARBA00023239"/>
    </source>
</evidence>
<evidence type="ECO:0000256" key="8">
    <source>
        <dbReference type="ARBA" id="ARBA00022989"/>
    </source>
</evidence>
<name>A0AA36CS40_9BILA</name>
<evidence type="ECO:0000256" key="14">
    <source>
        <dbReference type="RuleBase" id="RU363109"/>
    </source>
</evidence>
<evidence type="ECO:0000256" key="2">
    <source>
        <dbReference type="ARBA" id="ARBA00005194"/>
    </source>
</evidence>
<feature type="transmembrane region" description="Helical" evidence="14">
    <location>
        <begin position="6"/>
        <end position="24"/>
    </location>
</feature>
<evidence type="ECO:0000256" key="1">
    <source>
        <dbReference type="ARBA" id="ARBA00004141"/>
    </source>
</evidence>
<dbReference type="GO" id="GO:0030497">
    <property type="term" value="P:fatty acid elongation"/>
    <property type="evidence" value="ECO:0007669"/>
    <property type="project" value="TreeGrafter"/>
</dbReference>
<dbReference type="GO" id="GO:0030148">
    <property type="term" value="P:sphingolipid biosynthetic process"/>
    <property type="evidence" value="ECO:0007669"/>
    <property type="project" value="TreeGrafter"/>
</dbReference>
<evidence type="ECO:0000256" key="13">
    <source>
        <dbReference type="ARBA" id="ARBA00036671"/>
    </source>
</evidence>
<feature type="transmembrane region" description="Helical" evidence="14">
    <location>
        <begin position="98"/>
        <end position="117"/>
    </location>
</feature>
<evidence type="ECO:0000256" key="5">
    <source>
        <dbReference type="ARBA" id="ARBA00022516"/>
    </source>
</evidence>
<comment type="function">
    <text evidence="14">Catalyzes the third of the four reactions of the long-chain fatty acids elongation cycle. This endoplasmic reticulum-bound enzymatic process, allows the addition of two carbons to the chain of long- and very long-chain fatty acids/VLCFAs per cycle. This enzyme catalyzes the dehydration of the 3-hydroxyacyl-CoA intermediate into trans-2,3-enoyl-CoA, within each cycle of fatty acid elongation. Thereby, it participates to the production of VLCFAs of different chain lengths that are involved in multiple biological processes as precursors of membrane lipids and lipid mediators.</text>
</comment>
<keyword evidence="6 14" id="KW-0812">Transmembrane</keyword>
<gene>
    <name evidence="15" type="ORF">MSPICULIGERA_LOCUS11664</name>
</gene>
<sequence>MKPAELYLLAYNGLQVAGWALILVKTLSGLAEGLSWSQLYTNVECLVQIFQTAAVLEIVHCAIGLVRSPIATTIIQVFSRVSVVWPVLYKVHEARDSIGVPMLLVAWSITEVIRYSFYALNIVKSVPSFLVWCRYTFFIILYPMGASGELFTVVRSLNEVHAKKHFSLEMPNAINWSFSFWWYLVLFALTYIPGFPKMYLHMFGQRKKVLNDAHKKQN</sequence>
<evidence type="ECO:0000313" key="16">
    <source>
        <dbReference type="Proteomes" id="UP001177023"/>
    </source>
</evidence>
<comment type="pathway">
    <text evidence="2 14">Lipid metabolism; fatty acid biosynthesis.</text>
</comment>
<evidence type="ECO:0000256" key="11">
    <source>
        <dbReference type="ARBA" id="ARBA00023160"/>
    </source>
</evidence>
<feature type="transmembrane region" description="Helical" evidence="14">
    <location>
        <begin position="180"/>
        <end position="200"/>
    </location>
</feature>
<accession>A0AA36CS40</accession>
<evidence type="ECO:0000256" key="6">
    <source>
        <dbReference type="ARBA" id="ARBA00022692"/>
    </source>
</evidence>
<dbReference type="GO" id="GO:0005789">
    <property type="term" value="C:endoplasmic reticulum membrane"/>
    <property type="evidence" value="ECO:0007669"/>
    <property type="project" value="UniProtKB-SubCell"/>
</dbReference>
<proteinExistence type="inferred from homology"/>
<comment type="caution">
    <text evidence="15">The sequence shown here is derived from an EMBL/GenBank/DDBJ whole genome shotgun (WGS) entry which is preliminary data.</text>
</comment>
<evidence type="ECO:0000256" key="3">
    <source>
        <dbReference type="ARBA" id="ARBA00007811"/>
    </source>
</evidence>
<evidence type="ECO:0000256" key="9">
    <source>
        <dbReference type="ARBA" id="ARBA00023098"/>
    </source>
</evidence>
<keyword evidence="16" id="KW-1185">Reference proteome</keyword>
<comment type="catalytic activity">
    <reaction evidence="13 14">
        <text>a very-long-chain (3R)-3-hydroxyacyl-CoA = a very-long-chain (2E)-enoyl-CoA + H2O</text>
        <dbReference type="Rhea" id="RHEA:45812"/>
        <dbReference type="ChEBI" id="CHEBI:15377"/>
        <dbReference type="ChEBI" id="CHEBI:83728"/>
        <dbReference type="ChEBI" id="CHEBI:85440"/>
        <dbReference type="EC" id="4.2.1.134"/>
    </reaction>
</comment>
<evidence type="ECO:0000256" key="4">
    <source>
        <dbReference type="ARBA" id="ARBA00013122"/>
    </source>
</evidence>
<dbReference type="GO" id="GO:0102158">
    <property type="term" value="F:very-long-chain (3R)-3-hydroxyacyl-CoA dehydratase activity"/>
    <property type="evidence" value="ECO:0007669"/>
    <property type="project" value="UniProtKB-EC"/>
</dbReference>